<keyword evidence="10" id="KW-1185">Reference proteome</keyword>
<dbReference type="Proteomes" id="UP000185487">
    <property type="component" value="Chromosome"/>
</dbReference>
<keyword evidence="4 6" id="KW-1133">Transmembrane helix</keyword>
<dbReference type="InterPro" id="IPR051401">
    <property type="entry name" value="GtrA_CellWall_Glycosyl"/>
</dbReference>
<dbReference type="EMBL" id="CP015367">
    <property type="protein sequence ID" value="APT32030.1"/>
    <property type="molecule type" value="Genomic_DNA"/>
</dbReference>
<dbReference type="GO" id="GO:0000271">
    <property type="term" value="P:polysaccharide biosynthetic process"/>
    <property type="evidence" value="ECO:0007669"/>
    <property type="project" value="InterPro"/>
</dbReference>
<feature type="transmembrane region" description="Helical" evidence="6">
    <location>
        <begin position="16"/>
        <end position="36"/>
    </location>
</feature>
<evidence type="ECO:0000256" key="3">
    <source>
        <dbReference type="ARBA" id="ARBA00022692"/>
    </source>
</evidence>
<evidence type="ECO:0000313" key="9">
    <source>
        <dbReference type="EMBL" id="SFH44168.1"/>
    </source>
</evidence>
<sequence length="140" mass="14745">MMRLYLQDLIRLDQRVRFLLAGGFASGVSWASRFLFNSVMPFALAVATATALGMVIGFLIYRSFVFPGSSRSLAAQLGGFLLVNLIGGLVTVAVAIVARDGLLMPLGLTEIAAPAAHAIGIMAGAVANYIGHKTVTFRTA</sequence>
<dbReference type="Pfam" id="PF04138">
    <property type="entry name" value="GtrA_DPMS_TM"/>
    <property type="match status" value="1"/>
</dbReference>
<proteinExistence type="inferred from homology"/>
<reference evidence="8 10" key="1">
    <citation type="submission" date="2016-04" db="EMBL/GenBank/DDBJ databases">
        <title>Complete genome sequencing and analysis of CBMB27, Methylobacterium phyllosphaerae isolated from leaf tissues of rice (Oryza sativa L.).</title>
        <authorList>
            <person name="Lee Y."/>
            <person name="Hwangbo K."/>
            <person name="Chung H."/>
            <person name="Yoo J."/>
            <person name="Kim K.Y."/>
            <person name="Sa T.M."/>
            <person name="Um Y."/>
            <person name="Madhaiyan M."/>
        </authorList>
    </citation>
    <scope>NUCLEOTIDE SEQUENCE [LARGE SCALE GENOMIC DNA]</scope>
    <source>
        <strain evidence="8 10">CBMB27</strain>
    </source>
</reference>
<evidence type="ECO:0000256" key="5">
    <source>
        <dbReference type="ARBA" id="ARBA00023136"/>
    </source>
</evidence>
<dbReference type="AlphaFoldDB" id="A0AAE8HVY6"/>
<dbReference type="GO" id="GO:0005886">
    <property type="term" value="C:plasma membrane"/>
    <property type="evidence" value="ECO:0007669"/>
    <property type="project" value="TreeGrafter"/>
</dbReference>
<accession>A0AAE8HVY6</accession>
<feature type="domain" description="GtrA/DPMS transmembrane" evidence="7">
    <location>
        <begin position="17"/>
        <end position="137"/>
    </location>
</feature>
<feature type="transmembrane region" description="Helical" evidence="6">
    <location>
        <begin position="111"/>
        <end position="130"/>
    </location>
</feature>
<feature type="transmembrane region" description="Helical" evidence="6">
    <location>
        <begin position="73"/>
        <end position="99"/>
    </location>
</feature>
<dbReference type="RefSeq" id="WP_075380637.1">
    <property type="nucleotide sequence ID" value="NZ_CP015367.1"/>
</dbReference>
<evidence type="ECO:0000313" key="10">
    <source>
        <dbReference type="Proteomes" id="UP000185487"/>
    </source>
</evidence>
<protein>
    <submittedName>
        <fullName evidence="9">Flippase GtrA (Transmembrane translocase of bactoprenol-linked glucose)</fullName>
    </submittedName>
</protein>
<dbReference type="Proteomes" id="UP000199140">
    <property type="component" value="Unassembled WGS sequence"/>
</dbReference>
<dbReference type="KEGG" id="mphy:MCBMB27_02739"/>
<keyword evidence="3 6" id="KW-0812">Transmembrane</keyword>
<reference evidence="9 11" key="2">
    <citation type="submission" date="2016-10" db="EMBL/GenBank/DDBJ databases">
        <authorList>
            <person name="Varghese N."/>
            <person name="Submissions S."/>
        </authorList>
    </citation>
    <scope>NUCLEOTIDE SEQUENCE [LARGE SCALE GENOMIC DNA]</scope>
    <source>
        <strain evidence="9 11">CBMB27</strain>
    </source>
</reference>
<comment type="similarity">
    <text evidence="2">Belongs to the GtrA family.</text>
</comment>
<name>A0AAE8HVY6_9HYPH</name>
<evidence type="ECO:0000313" key="11">
    <source>
        <dbReference type="Proteomes" id="UP000199140"/>
    </source>
</evidence>
<evidence type="ECO:0000256" key="2">
    <source>
        <dbReference type="ARBA" id="ARBA00009399"/>
    </source>
</evidence>
<comment type="subcellular location">
    <subcellularLocation>
        <location evidence="1">Membrane</location>
        <topology evidence="1">Multi-pass membrane protein</topology>
    </subcellularLocation>
</comment>
<evidence type="ECO:0000256" key="1">
    <source>
        <dbReference type="ARBA" id="ARBA00004141"/>
    </source>
</evidence>
<evidence type="ECO:0000313" key="8">
    <source>
        <dbReference type="EMBL" id="APT32030.1"/>
    </source>
</evidence>
<evidence type="ECO:0000256" key="4">
    <source>
        <dbReference type="ARBA" id="ARBA00022989"/>
    </source>
</evidence>
<evidence type="ECO:0000256" key="6">
    <source>
        <dbReference type="SAM" id="Phobius"/>
    </source>
</evidence>
<organism evidence="9 11">
    <name type="scientific">Methylobacterium phyllosphaerae</name>
    <dbReference type="NCBI Taxonomy" id="418223"/>
    <lineage>
        <taxon>Bacteria</taxon>
        <taxon>Pseudomonadati</taxon>
        <taxon>Pseudomonadota</taxon>
        <taxon>Alphaproteobacteria</taxon>
        <taxon>Hyphomicrobiales</taxon>
        <taxon>Methylobacteriaceae</taxon>
        <taxon>Methylobacterium</taxon>
    </lineage>
</organism>
<feature type="transmembrane region" description="Helical" evidence="6">
    <location>
        <begin position="42"/>
        <end position="61"/>
    </location>
</feature>
<evidence type="ECO:0000259" key="7">
    <source>
        <dbReference type="Pfam" id="PF04138"/>
    </source>
</evidence>
<dbReference type="EMBL" id="FOPK01000025">
    <property type="protein sequence ID" value="SFH44168.1"/>
    <property type="molecule type" value="Genomic_DNA"/>
</dbReference>
<gene>
    <name evidence="8" type="ORF">MCBMB27_02739</name>
    <name evidence="9" type="ORF">SAMN05192567_12522</name>
</gene>
<keyword evidence="5 6" id="KW-0472">Membrane</keyword>
<dbReference type="PANTHER" id="PTHR38459:SF1">
    <property type="entry name" value="PROPHAGE BACTOPRENOL-LINKED GLUCOSE TRANSLOCASE HOMOLOG"/>
    <property type="match status" value="1"/>
</dbReference>
<dbReference type="InterPro" id="IPR007267">
    <property type="entry name" value="GtrA_DPMS_TM"/>
</dbReference>
<dbReference type="PANTHER" id="PTHR38459">
    <property type="entry name" value="PROPHAGE BACTOPRENOL-LINKED GLUCOSE TRANSLOCASE HOMOLOG"/>
    <property type="match status" value="1"/>
</dbReference>